<dbReference type="SUPFAM" id="SSF54862">
    <property type="entry name" value="4Fe-4S ferredoxins"/>
    <property type="match status" value="1"/>
</dbReference>
<dbReference type="AlphaFoldDB" id="A0A2Z5G7X5"/>
<keyword evidence="1" id="KW-0479">Metal-binding</keyword>
<dbReference type="GO" id="GO:0051536">
    <property type="term" value="F:iron-sulfur cluster binding"/>
    <property type="evidence" value="ECO:0007669"/>
    <property type="project" value="UniProtKB-KW"/>
</dbReference>
<reference evidence="6 7" key="1">
    <citation type="journal article" date="2018" name="Front. Microbiol.">
        <title>Hydrolytic Capabilities as a Key to Environmental Success: Chitinolytic and Cellulolytic Acidobacteria From Acidic Sub-arctic Soils and Boreal Peatlands.</title>
        <authorList>
            <person name="Belova S.E."/>
            <person name="Ravin N.V."/>
            <person name="Pankratov T.A."/>
            <person name="Rakitin A.L."/>
            <person name="Ivanova A.A."/>
            <person name="Beletsky A.V."/>
            <person name="Mardanov A.V."/>
            <person name="Sinninghe Damste J.S."/>
            <person name="Dedysh S.N."/>
        </authorList>
    </citation>
    <scope>NUCLEOTIDE SEQUENCE [LARGE SCALE GENOMIC DNA]</scope>
    <source>
        <strain evidence="6 7">SBC82</strain>
    </source>
</reference>
<evidence type="ECO:0000256" key="2">
    <source>
        <dbReference type="ARBA" id="ARBA00023004"/>
    </source>
</evidence>
<dbReference type="InterPro" id="IPR017900">
    <property type="entry name" value="4Fe4S_Fe_S_CS"/>
</dbReference>
<dbReference type="OrthoDB" id="9815745at2"/>
<proteinExistence type="predicted"/>
<sequence>MATPATATTQTNPRRPKRGTYRPRPETLALLKTSGNAINGVGETTPRQASPFFWHPPDMHPFGELQAYARQNFRKCPGSDEAFKAAYDFPELVPVSETRNLASPEELTAQATAFALAHEADAVGMTPMDPLYVVAGYTIEEPWVIVLELAHNYERLKEVPSDETNSVGMIDIADQYARGMRSSYALANWIRSQGYYAKPYPGSGAAALLHIPPAIDAGLGELGKHGSLISRQFGSGLRLAAVTTHMPLVATGPDRFGADEFCKTCQVCTRACPPAAIADEKQMVRGQDRWYVDFDKCIPYFTEASSCGICIAECPWTRPDARPKLLATMARRLEASQSFEEEAVETTR</sequence>
<feature type="compositionally biased region" description="Low complexity" evidence="4">
    <location>
        <begin position="1"/>
        <end position="11"/>
    </location>
</feature>
<evidence type="ECO:0000313" key="6">
    <source>
        <dbReference type="EMBL" id="AXC14676.1"/>
    </source>
</evidence>
<feature type="domain" description="4Fe-4S ferredoxin-type" evidence="5">
    <location>
        <begin position="252"/>
        <end position="282"/>
    </location>
</feature>
<dbReference type="GO" id="GO:0046872">
    <property type="term" value="F:metal ion binding"/>
    <property type="evidence" value="ECO:0007669"/>
    <property type="project" value="UniProtKB-KW"/>
</dbReference>
<dbReference type="InterPro" id="IPR017896">
    <property type="entry name" value="4Fe4S_Fe-S-bd"/>
</dbReference>
<name>A0A2Z5G7X5_9BACT</name>
<evidence type="ECO:0000259" key="5">
    <source>
        <dbReference type="PROSITE" id="PS51379"/>
    </source>
</evidence>
<dbReference type="EMBL" id="CP030840">
    <property type="protein sequence ID" value="AXC14676.1"/>
    <property type="molecule type" value="Genomic_DNA"/>
</dbReference>
<protein>
    <submittedName>
        <fullName evidence="6">Iron-sulfur cluster-binding protein</fullName>
    </submittedName>
</protein>
<accession>A0A2Z5G7X5</accession>
<dbReference type="PROSITE" id="PS00198">
    <property type="entry name" value="4FE4S_FER_1"/>
    <property type="match status" value="1"/>
</dbReference>
<dbReference type="KEGG" id="abas:ACPOL_5428"/>
<dbReference type="RefSeq" id="WP_114209401.1">
    <property type="nucleotide sequence ID" value="NZ_CP030840.1"/>
</dbReference>
<keyword evidence="3" id="KW-0411">Iron-sulfur</keyword>
<evidence type="ECO:0000256" key="1">
    <source>
        <dbReference type="ARBA" id="ARBA00022723"/>
    </source>
</evidence>
<keyword evidence="7" id="KW-1185">Reference proteome</keyword>
<gene>
    <name evidence="6" type="ORF">ACPOL_5428</name>
</gene>
<dbReference type="PANTHER" id="PTHR42827">
    <property type="entry name" value="IRON-SULFUR CLUSTER-BINDING PROTEIN-RELATED"/>
    <property type="match status" value="1"/>
</dbReference>
<dbReference type="Pfam" id="PF12838">
    <property type="entry name" value="Fer4_7"/>
    <property type="match status" value="1"/>
</dbReference>
<keyword evidence="2" id="KW-0408">Iron</keyword>
<dbReference type="PANTHER" id="PTHR42827:SF1">
    <property type="entry name" value="IRON-SULFUR CLUSTER-BINDING PROTEIN"/>
    <property type="match status" value="1"/>
</dbReference>
<organism evidence="6 7">
    <name type="scientific">Acidisarcina polymorpha</name>
    <dbReference type="NCBI Taxonomy" id="2211140"/>
    <lineage>
        <taxon>Bacteria</taxon>
        <taxon>Pseudomonadati</taxon>
        <taxon>Acidobacteriota</taxon>
        <taxon>Terriglobia</taxon>
        <taxon>Terriglobales</taxon>
        <taxon>Acidobacteriaceae</taxon>
        <taxon>Acidisarcina</taxon>
    </lineage>
</organism>
<evidence type="ECO:0000256" key="4">
    <source>
        <dbReference type="SAM" id="MobiDB-lite"/>
    </source>
</evidence>
<evidence type="ECO:0000256" key="3">
    <source>
        <dbReference type="ARBA" id="ARBA00023014"/>
    </source>
</evidence>
<dbReference type="Gene3D" id="3.30.70.20">
    <property type="match status" value="1"/>
</dbReference>
<dbReference type="Proteomes" id="UP000253606">
    <property type="component" value="Chromosome"/>
</dbReference>
<feature type="region of interest" description="Disordered" evidence="4">
    <location>
        <begin position="1"/>
        <end position="24"/>
    </location>
</feature>
<dbReference type="PROSITE" id="PS51379">
    <property type="entry name" value="4FE4S_FER_2"/>
    <property type="match status" value="1"/>
</dbReference>
<evidence type="ECO:0000313" key="7">
    <source>
        <dbReference type="Proteomes" id="UP000253606"/>
    </source>
</evidence>